<gene>
    <name evidence="4" type="ORF">C7S16_5348</name>
</gene>
<dbReference type="GO" id="GO:0016491">
    <property type="term" value="F:oxidoreductase activity"/>
    <property type="evidence" value="ECO:0007669"/>
    <property type="project" value="UniProtKB-KW"/>
</dbReference>
<sequence length="204" mass="21870">MSNISEVITSRVSANRYDAGRRLSDEQIRDLIGLATRAPSAFNLQNWKFVAVRSEQGKARLLPLAFGQQKVADAAVTFIVCGTLDPHLTLADALKPTLDAGIIDEGTYNGWVGAAQNMYRDNQTFQRDEAIRSGSLAAMTLMLAAQGYGLASGPMIGFNPQGVAEAFDLAPTDVPVMLVAVGHPAPGNWPQKPRKPVSDVLTFA</sequence>
<dbReference type="Gene3D" id="3.40.109.10">
    <property type="entry name" value="NADH Oxidase"/>
    <property type="match status" value="1"/>
</dbReference>
<evidence type="ECO:0000259" key="3">
    <source>
        <dbReference type="Pfam" id="PF00881"/>
    </source>
</evidence>
<accession>A0AAW9CSJ1</accession>
<dbReference type="PANTHER" id="PTHR43673:SF12">
    <property type="entry name" value="PROTEIN DRGA"/>
    <property type="match status" value="1"/>
</dbReference>
<comment type="caution">
    <text evidence="4">The sequence shown here is derived from an EMBL/GenBank/DDBJ whole genome shotgun (WGS) entry which is preliminary data.</text>
</comment>
<feature type="domain" description="Nitroreductase" evidence="3">
    <location>
        <begin position="8"/>
        <end position="183"/>
    </location>
</feature>
<keyword evidence="2" id="KW-0560">Oxidoreductase</keyword>
<organism evidence="4 5">
    <name type="scientific">Burkholderia thailandensis</name>
    <dbReference type="NCBI Taxonomy" id="57975"/>
    <lineage>
        <taxon>Bacteria</taxon>
        <taxon>Pseudomonadati</taxon>
        <taxon>Pseudomonadota</taxon>
        <taxon>Betaproteobacteria</taxon>
        <taxon>Burkholderiales</taxon>
        <taxon>Burkholderiaceae</taxon>
        <taxon>Burkholderia</taxon>
        <taxon>pseudomallei group</taxon>
    </lineage>
</organism>
<dbReference type="AlphaFoldDB" id="A0AAW9CSJ1"/>
<dbReference type="InterPro" id="IPR000415">
    <property type="entry name" value="Nitroreductase-like"/>
</dbReference>
<dbReference type="Pfam" id="PF00881">
    <property type="entry name" value="Nitroreductase"/>
    <property type="match status" value="1"/>
</dbReference>
<dbReference type="InterPro" id="IPR029479">
    <property type="entry name" value="Nitroreductase"/>
</dbReference>
<comment type="similarity">
    <text evidence="1">Belongs to the nitroreductase family.</text>
</comment>
<dbReference type="KEGG" id="btha:DR62_4680"/>
<reference evidence="4" key="1">
    <citation type="submission" date="2018-08" db="EMBL/GenBank/DDBJ databases">
        <title>Identification of Burkholderia cepacia strains that express a Burkholderia pseudomallei-like capsular polysaccharide.</title>
        <authorList>
            <person name="Burtnick M.N."/>
            <person name="Vongsouvath M."/>
            <person name="Newton P."/>
            <person name="Wuthiekanun V."/>
            <person name="Limmathurotsakul D."/>
            <person name="Brett P.J."/>
            <person name="Chantratita N."/>
            <person name="Dance D.A."/>
        </authorList>
    </citation>
    <scope>NUCLEOTIDE SEQUENCE</scope>
    <source>
        <strain evidence="4">SBXCC001</strain>
    </source>
</reference>
<evidence type="ECO:0000313" key="5">
    <source>
        <dbReference type="Proteomes" id="UP001272137"/>
    </source>
</evidence>
<evidence type="ECO:0000313" key="4">
    <source>
        <dbReference type="EMBL" id="MDW9252586.1"/>
    </source>
</evidence>
<dbReference type="Proteomes" id="UP001272137">
    <property type="component" value="Unassembled WGS sequence"/>
</dbReference>
<protein>
    <submittedName>
        <fullName evidence="4">Nitroreductase family protein</fullName>
    </submittedName>
</protein>
<proteinExistence type="inferred from homology"/>
<dbReference type="PANTHER" id="PTHR43673">
    <property type="entry name" value="NAD(P)H NITROREDUCTASE YDGI-RELATED"/>
    <property type="match status" value="1"/>
</dbReference>
<dbReference type="SUPFAM" id="SSF55469">
    <property type="entry name" value="FMN-dependent nitroreductase-like"/>
    <property type="match status" value="1"/>
</dbReference>
<dbReference type="EMBL" id="QXCT01000001">
    <property type="protein sequence ID" value="MDW9252586.1"/>
    <property type="molecule type" value="Genomic_DNA"/>
</dbReference>
<dbReference type="RefSeq" id="WP_009901385.1">
    <property type="nucleotide sequence ID" value="NZ_CP008915.2"/>
</dbReference>
<evidence type="ECO:0000256" key="2">
    <source>
        <dbReference type="ARBA" id="ARBA00023002"/>
    </source>
</evidence>
<evidence type="ECO:0000256" key="1">
    <source>
        <dbReference type="ARBA" id="ARBA00007118"/>
    </source>
</evidence>
<dbReference type="CDD" id="cd02137">
    <property type="entry name" value="MhqN-like"/>
    <property type="match status" value="1"/>
</dbReference>
<name>A0AAW9CSJ1_BURTH</name>